<comment type="caution">
    <text evidence="1">The sequence shown here is derived from an EMBL/GenBank/DDBJ whole genome shotgun (WGS) entry which is preliminary data.</text>
</comment>
<dbReference type="Proteomes" id="UP001253439">
    <property type="component" value="Unassembled WGS sequence"/>
</dbReference>
<dbReference type="RefSeq" id="WP_310896056.1">
    <property type="nucleotide sequence ID" value="NZ_JAMQOM010000003.1"/>
</dbReference>
<organism evidence="1 2">
    <name type="scientific">Haloarcula terrestris</name>
    <dbReference type="NCBI Taxonomy" id="2950533"/>
    <lineage>
        <taxon>Archaea</taxon>
        <taxon>Methanobacteriati</taxon>
        <taxon>Methanobacteriota</taxon>
        <taxon>Stenosarchaea group</taxon>
        <taxon>Halobacteria</taxon>
        <taxon>Halobacteriales</taxon>
        <taxon>Haloarculaceae</taxon>
        <taxon>Haloarcula</taxon>
    </lineage>
</organism>
<evidence type="ECO:0000313" key="1">
    <source>
        <dbReference type="EMBL" id="MDS0221407.1"/>
    </source>
</evidence>
<dbReference type="AlphaFoldDB" id="A0AAE4JGH5"/>
<keyword evidence="2" id="KW-1185">Reference proteome</keyword>
<sequence>MSDELKLELIFNPESEGTASAAESLASSLNAENQAIRSHTEHADVSVLYSSGYDLSAPMPTEIVDVSIQVGSGITLGVLANILYDYISENNDIEYIIAEGVEINVEGIDEKDLKSNIDEAWSEEK</sequence>
<evidence type="ECO:0000313" key="2">
    <source>
        <dbReference type="Proteomes" id="UP001253439"/>
    </source>
</evidence>
<name>A0AAE4JGH5_9EURY</name>
<reference evidence="1 2" key="1">
    <citation type="submission" date="2022-06" db="EMBL/GenBank/DDBJ databases">
        <title>Haloarcula sp. a new haloarchaeum isolate from saline soil.</title>
        <authorList>
            <person name="Strakova D."/>
            <person name="Galisteo C."/>
            <person name="Sanchez-Porro C."/>
            <person name="Ventosa A."/>
        </authorList>
    </citation>
    <scope>NUCLEOTIDE SEQUENCE [LARGE SCALE GENOMIC DNA]</scope>
    <source>
        <strain evidence="1 2">S1AR25-5A</strain>
    </source>
</reference>
<gene>
    <name evidence="1" type="ORF">NDI54_08605</name>
</gene>
<accession>A0AAE4JGH5</accession>
<protein>
    <submittedName>
        <fullName evidence="1">Uncharacterized protein</fullName>
    </submittedName>
</protein>
<dbReference type="EMBL" id="JAMQOM010000003">
    <property type="protein sequence ID" value="MDS0221407.1"/>
    <property type="molecule type" value="Genomic_DNA"/>
</dbReference>
<proteinExistence type="predicted"/>